<dbReference type="Proteomes" id="UP001501676">
    <property type="component" value="Unassembled WGS sequence"/>
</dbReference>
<dbReference type="InterPro" id="IPR049453">
    <property type="entry name" value="Memb_transporter_dom"/>
</dbReference>
<evidence type="ECO:0000256" key="3">
    <source>
        <dbReference type="ARBA" id="ARBA00022692"/>
    </source>
</evidence>
<keyword evidence="3 7" id="KW-0812">Transmembrane</keyword>
<proteinExistence type="inferred from homology"/>
<evidence type="ECO:0000259" key="8">
    <source>
        <dbReference type="Pfam" id="PF13515"/>
    </source>
</evidence>
<keyword evidence="10" id="KW-1185">Reference proteome</keyword>
<feature type="domain" description="Integral membrane bound transporter" evidence="8">
    <location>
        <begin position="390"/>
        <end position="511"/>
    </location>
</feature>
<feature type="transmembrane region" description="Helical" evidence="7">
    <location>
        <begin position="456"/>
        <end position="478"/>
    </location>
</feature>
<protein>
    <recommendedName>
        <fullName evidence="8">Integral membrane bound transporter domain-containing protein</fullName>
    </recommendedName>
</protein>
<evidence type="ECO:0000256" key="5">
    <source>
        <dbReference type="ARBA" id="ARBA00023136"/>
    </source>
</evidence>
<evidence type="ECO:0000313" key="10">
    <source>
        <dbReference type="Proteomes" id="UP001501676"/>
    </source>
</evidence>
<reference evidence="10" key="1">
    <citation type="journal article" date="2019" name="Int. J. Syst. Evol. Microbiol.">
        <title>The Global Catalogue of Microorganisms (GCM) 10K type strain sequencing project: providing services to taxonomists for standard genome sequencing and annotation.</title>
        <authorList>
            <consortium name="The Broad Institute Genomics Platform"/>
            <consortium name="The Broad Institute Genome Sequencing Center for Infectious Disease"/>
            <person name="Wu L."/>
            <person name="Ma J."/>
        </authorList>
    </citation>
    <scope>NUCLEOTIDE SEQUENCE [LARGE SCALE GENOMIC DNA]</scope>
    <source>
        <strain evidence="10">JCM 9458</strain>
    </source>
</reference>
<comment type="caution">
    <text evidence="9">The sequence shown here is derived from an EMBL/GenBank/DDBJ whole genome shotgun (WGS) entry which is preliminary data.</text>
</comment>
<feature type="transmembrane region" description="Helical" evidence="7">
    <location>
        <begin position="71"/>
        <end position="90"/>
    </location>
</feature>
<feature type="transmembrane region" description="Helical" evidence="7">
    <location>
        <begin position="36"/>
        <end position="59"/>
    </location>
</feature>
<gene>
    <name evidence="9" type="ORF">GCM10020369_67910</name>
</gene>
<dbReference type="Pfam" id="PF13515">
    <property type="entry name" value="FUSC_2"/>
    <property type="match status" value="1"/>
</dbReference>
<feature type="transmembrane region" description="Helical" evidence="7">
    <location>
        <begin position="96"/>
        <end position="115"/>
    </location>
</feature>
<evidence type="ECO:0000256" key="1">
    <source>
        <dbReference type="ARBA" id="ARBA00004651"/>
    </source>
</evidence>
<organism evidence="9 10">
    <name type="scientific">Cryptosporangium minutisporangium</name>
    <dbReference type="NCBI Taxonomy" id="113569"/>
    <lineage>
        <taxon>Bacteria</taxon>
        <taxon>Bacillati</taxon>
        <taxon>Actinomycetota</taxon>
        <taxon>Actinomycetes</taxon>
        <taxon>Cryptosporangiales</taxon>
        <taxon>Cryptosporangiaceae</taxon>
        <taxon>Cryptosporangium</taxon>
    </lineage>
</organism>
<dbReference type="RefSeq" id="WP_345732360.1">
    <property type="nucleotide sequence ID" value="NZ_BAAAYN010000048.1"/>
</dbReference>
<keyword evidence="4 7" id="KW-1133">Transmembrane helix</keyword>
<feature type="transmembrane region" description="Helical" evidence="7">
    <location>
        <begin position="426"/>
        <end position="444"/>
    </location>
</feature>
<evidence type="ECO:0000313" key="9">
    <source>
        <dbReference type="EMBL" id="GAA3395303.1"/>
    </source>
</evidence>
<accession>A0ABP6T7M6</accession>
<evidence type="ECO:0000256" key="6">
    <source>
        <dbReference type="ARBA" id="ARBA00043993"/>
    </source>
</evidence>
<keyword evidence="5 7" id="KW-0472">Membrane</keyword>
<evidence type="ECO:0000256" key="4">
    <source>
        <dbReference type="ARBA" id="ARBA00022989"/>
    </source>
</evidence>
<name>A0ABP6T7M6_9ACTN</name>
<comment type="similarity">
    <text evidence="6">Belongs to the YccS/YhfK family.</text>
</comment>
<sequence length="699" mass="72176">MGRTLRAALSGLVTVPRAKLSPRVAARGTLAVALPLLIGGLAGAVLPAVAATLGAYFTGFADLSGPYRRRLRLGFALAVCGALSVLLGALAQPHTVLAVLLVALWGFLAGLLTALGPAGTRVGITGLIVLIVLGEQPQELSQALLAAVAVFVGAGLQTLLAIAPWPVRGYAPERAAIAAAYRQLTEVDPSGDGPAYPVVLEAHAALQGLDPQRNRTVAGLRILLDEVERARGEVVALAGLRARLEDMGQDDAAAEVGAVLDAAAAVGAAIAERLGDEPDALHPDVPPALDDALKRAVAAVRARADGQGRAPLTRRGAATRSAALAGQLRAARRIVESTAPEVPTEVHGGGPIFVMPADEPLTVLRANLRPSSAAFRHALRLAFTLAAVAAALAVLGLPRGYWLLLTVAVAIRPDFSATVKQVVDRVAGTLLGMLVVSALLEWVVSETWQKMALVPVFYFLLRTVLTANFALGAAAMAGNAVLIADLLGASAGSLIPERLTYTVAAGAIALAAYLAWPTWERATARETLAESIERARGYLRTAADPDASDTDVDAARTVARVALSNARDSAKRLADEPGTPPGLVDLAHGVTVHASRLVQGGMALEAARDAHADGLTRPEARAFASHVDAALAIVATALRTGERPRSLPSLRADVDQLIAVAPNARLATFATAADRLTDGIGTLNHLLRQDAKATDAHPG</sequence>
<dbReference type="PANTHER" id="PTHR30509:SF8">
    <property type="entry name" value="INNER MEMBRANE PROTEIN YCCS"/>
    <property type="match status" value="1"/>
</dbReference>
<feature type="transmembrane region" description="Helical" evidence="7">
    <location>
        <begin position="144"/>
        <end position="165"/>
    </location>
</feature>
<dbReference type="EMBL" id="BAAAYN010000048">
    <property type="protein sequence ID" value="GAA3395303.1"/>
    <property type="molecule type" value="Genomic_DNA"/>
</dbReference>
<feature type="transmembrane region" description="Helical" evidence="7">
    <location>
        <begin position="378"/>
        <end position="397"/>
    </location>
</feature>
<feature type="transmembrane region" description="Helical" evidence="7">
    <location>
        <begin position="498"/>
        <end position="516"/>
    </location>
</feature>
<dbReference type="PANTHER" id="PTHR30509">
    <property type="entry name" value="P-HYDROXYBENZOIC ACID EFFLUX PUMP SUBUNIT-RELATED"/>
    <property type="match status" value="1"/>
</dbReference>
<comment type="subcellular location">
    <subcellularLocation>
        <location evidence="1">Cell membrane</location>
        <topology evidence="1">Multi-pass membrane protein</topology>
    </subcellularLocation>
</comment>
<evidence type="ECO:0000256" key="2">
    <source>
        <dbReference type="ARBA" id="ARBA00022475"/>
    </source>
</evidence>
<keyword evidence="2" id="KW-1003">Cell membrane</keyword>
<evidence type="ECO:0000256" key="7">
    <source>
        <dbReference type="SAM" id="Phobius"/>
    </source>
</evidence>